<keyword evidence="3" id="KW-1185">Reference proteome</keyword>
<accession>A0A0R3QI54</accession>
<dbReference type="SUPFAM" id="SSF57424">
    <property type="entry name" value="LDL receptor-like module"/>
    <property type="match status" value="1"/>
</dbReference>
<protein>
    <submittedName>
        <fullName evidence="4">Low-density lipoprotein receptor domain class A</fullName>
    </submittedName>
</protein>
<name>A0A0R3QI54_9BILA</name>
<organism evidence="4">
    <name type="scientific">Brugia timori</name>
    <dbReference type="NCBI Taxonomy" id="42155"/>
    <lineage>
        <taxon>Eukaryota</taxon>
        <taxon>Metazoa</taxon>
        <taxon>Ecdysozoa</taxon>
        <taxon>Nematoda</taxon>
        <taxon>Chromadorea</taxon>
        <taxon>Rhabditida</taxon>
        <taxon>Spirurina</taxon>
        <taxon>Spiruromorpha</taxon>
        <taxon>Filarioidea</taxon>
        <taxon>Onchocercidae</taxon>
        <taxon>Brugia</taxon>
    </lineage>
</organism>
<sequence>MRVPGRCTVVSGTNSNSKILQRQQFDCGGSKLLPQQQRRCIPLQHFHDGIVDCPDGSDECKLIN</sequence>
<reference evidence="2 3" key="2">
    <citation type="submission" date="2018-11" db="EMBL/GenBank/DDBJ databases">
        <authorList>
            <consortium name="Pathogen Informatics"/>
        </authorList>
    </citation>
    <scope>NUCLEOTIDE SEQUENCE [LARGE SCALE GENOMIC DNA]</scope>
</reference>
<dbReference type="AlphaFoldDB" id="A0A0R3QI54"/>
<evidence type="ECO:0000313" key="4">
    <source>
        <dbReference type="WBParaSite" id="BTMF_0000608001-mRNA-1"/>
    </source>
</evidence>
<evidence type="ECO:0000313" key="3">
    <source>
        <dbReference type="Proteomes" id="UP000280834"/>
    </source>
</evidence>
<dbReference type="Proteomes" id="UP000280834">
    <property type="component" value="Unassembled WGS sequence"/>
</dbReference>
<dbReference type="InterPro" id="IPR036055">
    <property type="entry name" value="LDL_receptor-like_sf"/>
</dbReference>
<dbReference type="WBParaSite" id="BTMF_0000608001-mRNA-1">
    <property type="protein sequence ID" value="BTMF_0000608001-mRNA-1"/>
    <property type="gene ID" value="BTMF_0000608001"/>
</dbReference>
<dbReference type="Gene3D" id="4.10.400.10">
    <property type="entry name" value="Low-density Lipoprotein Receptor"/>
    <property type="match status" value="1"/>
</dbReference>
<dbReference type="STRING" id="42155.A0A0R3QI54"/>
<dbReference type="EMBL" id="UZAG01005691">
    <property type="protein sequence ID" value="VDO17980.1"/>
    <property type="molecule type" value="Genomic_DNA"/>
</dbReference>
<evidence type="ECO:0000256" key="1">
    <source>
        <dbReference type="ARBA" id="ARBA00023157"/>
    </source>
</evidence>
<evidence type="ECO:0000313" key="2">
    <source>
        <dbReference type="EMBL" id="VDO17980.1"/>
    </source>
</evidence>
<keyword evidence="1" id="KW-1015">Disulfide bond</keyword>
<proteinExistence type="predicted"/>
<reference evidence="4" key="1">
    <citation type="submission" date="2017-02" db="UniProtKB">
        <authorList>
            <consortium name="WormBaseParasite"/>
        </authorList>
    </citation>
    <scope>IDENTIFICATION</scope>
</reference>
<gene>
    <name evidence="2" type="ORF">BTMF_LOCUS5339</name>
</gene>